<protein>
    <submittedName>
        <fullName evidence="2">Predicted gene 6760</fullName>
    </submittedName>
</protein>
<evidence type="ECO:0000313" key="3">
    <source>
        <dbReference type="Proteomes" id="UP000694547"/>
    </source>
</evidence>
<dbReference type="Ensembl" id="ENSPEMT00000018237.2">
    <property type="protein sequence ID" value="ENSPEMP00000013978.2"/>
    <property type="gene ID" value="ENSPEMG00000013903.2"/>
</dbReference>
<reference evidence="2" key="2">
    <citation type="submission" date="2025-08" db="UniProtKB">
        <authorList>
            <consortium name="Ensembl"/>
        </authorList>
    </citation>
    <scope>IDENTIFICATION</scope>
</reference>
<feature type="compositionally biased region" description="Polar residues" evidence="1">
    <location>
        <begin position="1"/>
        <end position="10"/>
    </location>
</feature>
<evidence type="ECO:0000256" key="1">
    <source>
        <dbReference type="SAM" id="MobiDB-lite"/>
    </source>
</evidence>
<reference evidence="2 3" key="1">
    <citation type="submission" date="2018-10" db="EMBL/GenBank/DDBJ databases">
        <title>Improved assembly of the deer mouse Peromyscus maniculatus genome.</title>
        <authorList>
            <person name="Lassance J.-M."/>
            <person name="Hoekstra H.E."/>
        </authorList>
    </citation>
    <scope>NUCLEOTIDE SEQUENCE [LARGE SCALE GENOMIC DNA]</scope>
</reference>
<proteinExistence type="predicted"/>
<feature type="region of interest" description="Disordered" evidence="1">
    <location>
        <begin position="1"/>
        <end position="29"/>
    </location>
</feature>
<organism evidence="2 3">
    <name type="scientific">Peromyscus maniculatus bairdii</name>
    <name type="common">Prairie deer mouse</name>
    <dbReference type="NCBI Taxonomy" id="230844"/>
    <lineage>
        <taxon>Eukaryota</taxon>
        <taxon>Metazoa</taxon>
        <taxon>Chordata</taxon>
        <taxon>Craniata</taxon>
        <taxon>Vertebrata</taxon>
        <taxon>Euteleostomi</taxon>
        <taxon>Mammalia</taxon>
        <taxon>Eutheria</taxon>
        <taxon>Euarchontoglires</taxon>
        <taxon>Glires</taxon>
        <taxon>Rodentia</taxon>
        <taxon>Myomorpha</taxon>
        <taxon>Muroidea</taxon>
        <taxon>Cricetidae</taxon>
        <taxon>Neotominae</taxon>
        <taxon>Peromyscus</taxon>
    </lineage>
</organism>
<feature type="compositionally biased region" description="Basic and acidic residues" evidence="1">
    <location>
        <begin position="11"/>
        <end position="29"/>
    </location>
</feature>
<feature type="region of interest" description="Disordered" evidence="1">
    <location>
        <begin position="58"/>
        <end position="85"/>
    </location>
</feature>
<reference evidence="2" key="3">
    <citation type="submission" date="2025-09" db="UniProtKB">
        <authorList>
            <consortium name="Ensembl"/>
        </authorList>
    </citation>
    <scope>IDENTIFICATION</scope>
</reference>
<dbReference type="GeneTree" id="ENSGT00700000106222"/>
<name>A0A8C8VW54_PERMB</name>
<evidence type="ECO:0000313" key="2">
    <source>
        <dbReference type="Ensembl" id="ENSPEMP00000013978.2"/>
    </source>
</evidence>
<sequence length="85" mass="9910">MEQPTQSNIVEKTEAEEPVQHENKRDEKREKIIKRVKEVLAQRPNKANKPTVIIICYRGKKNRNPGQLEKKEDTPDHSSSPHNNQ</sequence>
<keyword evidence="3" id="KW-1185">Reference proteome</keyword>
<accession>A0A8C8VW54</accession>
<dbReference type="AlphaFoldDB" id="A0A8C8VW54"/>
<dbReference type="Proteomes" id="UP000694547">
    <property type="component" value="Chromosome X"/>
</dbReference>